<dbReference type="GeneID" id="24171273"/>
<gene>
    <name evidence="1" type="ORF">Syn7803US103_95</name>
</gene>
<name>A0A0E3FCK1_9CAUD</name>
<dbReference type="Proteomes" id="UP000033008">
    <property type="component" value="Segment"/>
</dbReference>
<evidence type="ECO:0000313" key="1">
    <source>
        <dbReference type="EMBL" id="AIX23990.1"/>
    </source>
</evidence>
<dbReference type="KEGG" id="vg:24171273"/>
<evidence type="ECO:0000313" key="2">
    <source>
        <dbReference type="Proteomes" id="UP000033008"/>
    </source>
</evidence>
<proteinExistence type="predicted"/>
<accession>A0A0E3FCK1</accession>
<dbReference type="RefSeq" id="YP_009134077.1">
    <property type="nucleotide sequence ID" value="NC_026926.1"/>
</dbReference>
<organism evidence="1 2">
    <name type="scientific">Synechococcus phage ACG-2014j</name>
    <dbReference type="NCBI Taxonomy" id="1493514"/>
    <lineage>
        <taxon>Viruses</taxon>
        <taxon>Duplodnaviria</taxon>
        <taxon>Heunggongvirae</taxon>
        <taxon>Uroviricota</taxon>
        <taxon>Caudoviricetes</taxon>
        <taxon>Pantevenvirales</taxon>
        <taxon>Kyanoviridae</taxon>
        <taxon>Potamoivirus</taxon>
        <taxon>Potamoivirus tusconj</taxon>
    </lineage>
</organism>
<protein>
    <submittedName>
        <fullName evidence="1">Uncharacterized protein</fullName>
    </submittedName>
</protein>
<dbReference type="EMBL" id="KJ019069">
    <property type="protein sequence ID" value="AIX23990.1"/>
    <property type="molecule type" value="Genomic_DNA"/>
</dbReference>
<sequence length="272" mass="31681">MEPLDSDIELRSKLTNDDIISAAVNLQMGQTRYQNDTFVVGSQITPYKKVQQALLELEARQHGYEELKYKHKLCSNTRKQFERQLKYEMLGEQVDELEIERLEIELEKALYDESLFEKKYFTYEREISEFCEIVRSHMDPNKNIEYYRITQEEEDRTYWITRMAKQAAVDVHNCGRIGSGNLDSILNMPPEDQLIAIKGAVEHATLLTAGVEKMAQELLPEVRSILEGSKEEYSVPELMSKEKAEEPAILPEVKNNVPREKFRIQSSRKPKT</sequence>
<dbReference type="OrthoDB" id="11359at10239"/>
<reference evidence="1 2" key="1">
    <citation type="submission" date="2013-12" db="EMBL/GenBank/DDBJ databases">
        <title>Ecological redundancy of diverse viral populations within a natural community.</title>
        <authorList>
            <person name="Gregory A.C."/>
            <person name="LaButti K."/>
            <person name="Copeland A."/>
            <person name="Woyke T."/>
            <person name="Sullivan M.B."/>
        </authorList>
    </citation>
    <scope>NUCLEOTIDE SEQUENCE [LARGE SCALE GENOMIC DNA]</scope>
    <source>
        <strain evidence="1">Syn7803US103</strain>
    </source>
</reference>